<keyword evidence="8 10" id="KW-0406">Ion transport</keyword>
<keyword evidence="5 10" id="KW-0812">Transmembrane</keyword>
<organism evidence="12 13">
    <name type="scientific">Leucosporidium creatinivorum</name>
    <dbReference type="NCBI Taxonomy" id="106004"/>
    <lineage>
        <taxon>Eukaryota</taxon>
        <taxon>Fungi</taxon>
        <taxon>Dikarya</taxon>
        <taxon>Basidiomycota</taxon>
        <taxon>Pucciniomycotina</taxon>
        <taxon>Microbotryomycetes</taxon>
        <taxon>Leucosporidiales</taxon>
        <taxon>Leucosporidium</taxon>
    </lineage>
</organism>
<evidence type="ECO:0000256" key="1">
    <source>
        <dbReference type="ARBA" id="ARBA00004141"/>
    </source>
</evidence>
<dbReference type="InterPro" id="IPR004773">
    <property type="entry name" value="K/Na_transp_Trk1/HKT1"/>
</dbReference>
<gene>
    <name evidence="12" type="ORF">BCR35DRAFT_306184</name>
</gene>
<dbReference type="PANTHER" id="PTHR31064">
    <property type="entry name" value="POTASSIUM TRANSPORT PROTEIN DDB_G0292412-RELATED"/>
    <property type="match status" value="1"/>
</dbReference>
<dbReference type="FunCoup" id="A0A1Y2EVS9">
    <property type="interactions" value="70"/>
</dbReference>
<keyword evidence="7 10" id="KW-1133">Transmembrane helix</keyword>
<evidence type="ECO:0000313" key="12">
    <source>
        <dbReference type="EMBL" id="ORY75670.1"/>
    </source>
</evidence>
<evidence type="ECO:0000256" key="11">
    <source>
        <dbReference type="SAM" id="MobiDB-lite"/>
    </source>
</evidence>
<evidence type="ECO:0000256" key="6">
    <source>
        <dbReference type="ARBA" id="ARBA00022958"/>
    </source>
</evidence>
<feature type="compositionally biased region" description="Basic and acidic residues" evidence="11">
    <location>
        <begin position="1000"/>
        <end position="1016"/>
    </location>
</feature>
<feature type="compositionally biased region" description="Polar residues" evidence="11">
    <location>
        <begin position="181"/>
        <end position="194"/>
    </location>
</feature>
<evidence type="ECO:0000256" key="4">
    <source>
        <dbReference type="ARBA" id="ARBA00022538"/>
    </source>
</evidence>
<comment type="caution">
    <text evidence="12">The sequence shown here is derived from an EMBL/GenBank/DDBJ whole genome shotgun (WGS) entry which is preliminary data.</text>
</comment>
<evidence type="ECO:0000256" key="9">
    <source>
        <dbReference type="ARBA" id="ARBA00023136"/>
    </source>
</evidence>
<dbReference type="OrthoDB" id="9999863at2759"/>
<dbReference type="EMBL" id="MCGR01000037">
    <property type="protein sequence ID" value="ORY75670.1"/>
    <property type="molecule type" value="Genomic_DNA"/>
</dbReference>
<evidence type="ECO:0000256" key="10">
    <source>
        <dbReference type="PIRNR" id="PIRNR002450"/>
    </source>
</evidence>
<feature type="transmembrane region" description="Helical" evidence="10">
    <location>
        <begin position="642"/>
        <end position="664"/>
    </location>
</feature>
<evidence type="ECO:0000256" key="3">
    <source>
        <dbReference type="ARBA" id="ARBA00022448"/>
    </source>
</evidence>
<feature type="region of interest" description="Disordered" evidence="11">
    <location>
        <begin position="345"/>
        <end position="407"/>
    </location>
</feature>
<comment type="similarity">
    <text evidence="2 10">Belongs to the TrkH potassium transport family.</text>
</comment>
<keyword evidence="4 10" id="KW-0633">Potassium transport</keyword>
<dbReference type="NCBIfam" id="TIGR00934">
    <property type="entry name" value="2a38euk"/>
    <property type="match status" value="1"/>
</dbReference>
<keyword evidence="13" id="KW-1185">Reference proteome</keyword>
<feature type="compositionally biased region" description="Polar residues" evidence="11">
    <location>
        <begin position="345"/>
        <end position="359"/>
    </location>
</feature>
<feature type="transmembrane region" description="Helical" evidence="10">
    <location>
        <begin position="783"/>
        <end position="801"/>
    </location>
</feature>
<feature type="compositionally biased region" description="Low complexity" evidence="11">
    <location>
        <begin position="265"/>
        <end position="276"/>
    </location>
</feature>
<feature type="compositionally biased region" description="Basic and acidic residues" evidence="11">
    <location>
        <begin position="966"/>
        <end position="975"/>
    </location>
</feature>
<feature type="region of interest" description="Disordered" evidence="11">
    <location>
        <begin position="240"/>
        <end position="283"/>
    </location>
</feature>
<dbReference type="Proteomes" id="UP000193467">
    <property type="component" value="Unassembled WGS sequence"/>
</dbReference>
<dbReference type="GO" id="GO:0005886">
    <property type="term" value="C:plasma membrane"/>
    <property type="evidence" value="ECO:0007669"/>
    <property type="project" value="InterPro"/>
</dbReference>
<name>A0A1Y2EVS9_9BASI</name>
<feature type="region of interest" description="Disordered" evidence="11">
    <location>
        <begin position="881"/>
        <end position="1016"/>
    </location>
</feature>
<dbReference type="InterPro" id="IPR051143">
    <property type="entry name" value="TrkH_K-transport"/>
</dbReference>
<dbReference type="STRING" id="106004.A0A1Y2EVS9"/>
<dbReference type="InterPro" id="IPR003445">
    <property type="entry name" value="Cat_transpt"/>
</dbReference>
<evidence type="ECO:0000256" key="5">
    <source>
        <dbReference type="ARBA" id="ARBA00022692"/>
    </source>
</evidence>
<feature type="transmembrane region" description="Helical" evidence="10">
    <location>
        <begin position="44"/>
        <end position="64"/>
    </location>
</feature>
<feature type="transmembrane region" description="Helical" evidence="10">
    <location>
        <begin position="588"/>
        <end position="621"/>
    </location>
</feature>
<dbReference type="GO" id="GO:1990573">
    <property type="term" value="P:potassium ion import across plasma membrane"/>
    <property type="evidence" value="ECO:0007669"/>
    <property type="project" value="TreeGrafter"/>
</dbReference>
<reference evidence="12 13" key="1">
    <citation type="submission" date="2016-07" db="EMBL/GenBank/DDBJ databases">
        <title>Pervasive Adenine N6-methylation of Active Genes in Fungi.</title>
        <authorList>
            <consortium name="DOE Joint Genome Institute"/>
            <person name="Mondo S.J."/>
            <person name="Dannebaum R.O."/>
            <person name="Kuo R.C."/>
            <person name="Labutti K."/>
            <person name="Haridas S."/>
            <person name="Kuo A."/>
            <person name="Salamov A."/>
            <person name="Ahrendt S.R."/>
            <person name="Lipzen A."/>
            <person name="Sullivan W."/>
            <person name="Andreopoulos W.B."/>
            <person name="Clum A."/>
            <person name="Lindquist E."/>
            <person name="Daum C."/>
            <person name="Ramamoorthy G.K."/>
            <person name="Gryganskyi A."/>
            <person name="Culley D."/>
            <person name="Magnuson J.K."/>
            <person name="James T.Y."/>
            <person name="O'Malley M.A."/>
            <person name="Stajich J.E."/>
            <person name="Spatafora J.W."/>
            <person name="Visel A."/>
            <person name="Grigoriev I.V."/>
        </authorList>
    </citation>
    <scope>NUCLEOTIDE SEQUENCE [LARGE SCALE GENOMIC DNA]</scope>
    <source>
        <strain evidence="12 13">62-1032</strain>
    </source>
</reference>
<feature type="compositionally biased region" description="Basic and acidic residues" evidence="11">
    <location>
        <begin position="905"/>
        <end position="916"/>
    </location>
</feature>
<dbReference type="InParanoid" id="A0A1Y2EVS9"/>
<dbReference type="GO" id="GO:0140107">
    <property type="term" value="F:high-affinity potassium ion transmembrane transporter activity"/>
    <property type="evidence" value="ECO:0007669"/>
    <property type="project" value="TreeGrafter"/>
</dbReference>
<keyword evidence="3 10" id="KW-0813">Transport</keyword>
<evidence type="ECO:0000256" key="8">
    <source>
        <dbReference type="ARBA" id="ARBA00023065"/>
    </source>
</evidence>
<evidence type="ECO:0000256" key="7">
    <source>
        <dbReference type="ARBA" id="ARBA00022989"/>
    </source>
</evidence>
<keyword evidence="9 10" id="KW-0472">Membrane</keyword>
<feature type="transmembrane region" description="Helical" evidence="10">
    <location>
        <begin position="71"/>
        <end position="93"/>
    </location>
</feature>
<protein>
    <recommendedName>
        <fullName evidence="10">Potassium transport protein</fullName>
    </recommendedName>
</protein>
<dbReference type="GO" id="GO:0030007">
    <property type="term" value="P:intracellular potassium ion homeostasis"/>
    <property type="evidence" value="ECO:0007669"/>
    <property type="project" value="UniProtKB-UniRule"/>
</dbReference>
<feature type="region of interest" description="Disordered" evidence="11">
    <location>
        <begin position="181"/>
        <end position="213"/>
    </location>
</feature>
<feature type="transmembrane region" description="Helical" evidence="10">
    <location>
        <begin position="105"/>
        <end position="126"/>
    </location>
</feature>
<dbReference type="AlphaFoldDB" id="A0A1Y2EVS9"/>
<comment type="subcellular location">
    <subcellularLocation>
        <location evidence="1">Membrane</location>
        <topology evidence="1">Multi-pass membrane protein</topology>
    </subcellularLocation>
</comment>
<feature type="transmembrane region" description="Helical" evidence="10">
    <location>
        <begin position="515"/>
        <end position="539"/>
    </location>
</feature>
<accession>A0A1Y2EVS9</accession>
<evidence type="ECO:0000256" key="2">
    <source>
        <dbReference type="ARBA" id="ARBA00009137"/>
    </source>
</evidence>
<feature type="compositionally biased region" description="Basic residues" evidence="11">
    <location>
        <begin position="203"/>
        <end position="212"/>
    </location>
</feature>
<dbReference type="PANTHER" id="PTHR31064:SF30">
    <property type="entry name" value="HIGH-AFFINITY POTASSIUM TRANSPORT PROTEIN-RELATED"/>
    <property type="match status" value="1"/>
</dbReference>
<evidence type="ECO:0000313" key="13">
    <source>
        <dbReference type="Proteomes" id="UP000193467"/>
    </source>
</evidence>
<keyword evidence="6 10" id="KW-0630">Potassium</keyword>
<sequence>MAPFRRRLSLARHPSTAAKTPSIFRDSALYQTVTNFAVAHGNFYRAHLIAFTFLPLIASGIMFASNGDNKIAYIDCLFMCVSSMTVTGLNSVLMNDLTTWQQVMLFLNMTIGSISFVSIITIVIRLRFFRRKFEYMVEHDPEARSRVDAVGAEEAALEGRVYNPFSRPNPVDHLGRSEAFLNSNANSPAGSATPTREVEKEKQRKKKKKKEKLRADMIKRIDVPVRVNEMNVTGWLSEKATADEIQKEQGGNPVFTEEPESESSADATPADTPAAAEVEEEEFHERLPVPFTETRTAIQFDDSSLPSRTSHAHLRRASDSVAADIGHFRLDHMPRTRTMDPHLSTVTEGQVQTPTSPTFRNFPRSRTIEFRDEDSELRLRRTRTHNPDPDAPGRRPSHSTLRDPARTLTRTGTYQPDEAITSGFGGFPNPILAAASFARSKIPALNHVVERNLTMPRTTTLASTHSVTNSAVNPHIKPVSYISFDAVVGRNSKFHNLTTAQEEELGGVEYRALVLLLRIVVGYWLLSQLLAVLVLAPWISQTRKYLNVLEDDAVNLNSTWFVFFQVWSAFSNNGMSLVDQSMVPFGDAYLLIIVMCILILGGNTAYPIFLRLCIWIISKLVPRQSRTRETLQFLLDHPRRCFIYLFPSHQTWFLVFALVCLNSIDWVSFLVLDIGNPAIEVIPTGTRVIDGLFQAFAVRAAGFSVVSLSSTAPALQLLYVIMMYVAVYPIAVSIRSTNVYEEKSLGVFDDEEDEDDVEARFEQSHSATQYISYHARKQLAFDMWWLVLALWLICIIERGAIGNADYPEITIFTLMFEVTSSYGTVGLSLGNTRTNTSLAGVLRTLSKLILCAVMIRGRHRGLPVAIDRSIILPSELDKRLPSTDTASTKLGRRTSRVSVRSATNSDREREREREYDGLSMRSGGLEAVQSETDQARVERVRQESEGASMSGAVDHGFGFTKPVTRWQDEEGREHVLGGGGGADGDGEASSEGSKEILAAEEAKRVAAAEEQRVEGP</sequence>
<feature type="transmembrane region" description="Helical" evidence="10">
    <location>
        <begin position="714"/>
        <end position="734"/>
    </location>
</feature>
<proteinExistence type="inferred from homology"/>
<dbReference type="Pfam" id="PF02386">
    <property type="entry name" value="TrkH"/>
    <property type="match status" value="1"/>
</dbReference>
<dbReference type="InterPro" id="IPR015958">
    <property type="entry name" value="Trk1_fungi"/>
</dbReference>
<feature type="compositionally biased region" description="Basic and acidic residues" evidence="11">
    <location>
        <begin position="933"/>
        <end position="944"/>
    </location>
</feature>
<dbReference type="PIRSF" id="PIRSF002450">
    <property type="entry name" value="K+_transpter_TRK"/>
    <property type="match status" value="1"/>
</dbReference>